<name>A0ABQ6MRN8_9STRA</name>
<gene>
    <name evidence="17" type="ORF">TeGR_g7234</name>
</gene>
<evidence type="ECO:0000259" key="12">
    <source>
        <dbReference type="Pfam" id="PF04561"/>
    </source>
</evidence>
<organism evidence="17 18">
    <name type="scientific">Tetraparma gracilis</name>
    <dbReference type="NCBI Taxonomy" id="2962635"/>
    <lineage>
        <taxon>Eukaryota</taxon>
        <taxon>Sar</taxon>
        <taxon>Stramenopiles</taxon>
        <taxon>Ochrophyta</taxon>
        <taxon>Bolidophyceae</taxon>
        <taxon>Parmales</taxon>
        <taxon>Triparmaceae</taxon>
        <taxon>Tetraparma</taxon>
    </lineage>
</organism>
<evidence type="ECO:0000259" key="14">
    <source>
        <dbReference type="Pfam" id="PF04565"/>
    </source>
</evidence>
<evidence type="ECO:0000256" key="7">
    <source>
        <dbReference type="ARBA" id="ARBA00023163"/>
    </source>
</evidence>
<evidence type="ECO:0000256" key="8">
    <source>
        <dbReference type="RuleBase" id="RU000434"/>
    </source>
</evidence>
<dbReference type="Pfam" id="PF04565">
    <property type="entry name" value="RNA_pol_Rpb2_3"/>
    <property type="match status" value="1"/>
</dbReference>
<keyword evidence="2 9" id="KW-0240">DNA-directed RNA polymerase</keyword>
<dbReference type="Pfam" id="PF04563">
    <property type="entry name" value="RNA_pol_Rpb2_1"/>
    <property type="match status" value="1"/>
</dbReference>
<evidence type="ECO:0000259" key="16">
    <source>
        <dbReference type="Pfam" id="PF04567"/>
    </source>
</evidence>
<dbReference type="Gene3D" id="3.90.1800.10">
    <property type="entry name" value="RNA polymerase alpha subunit dimerisation domain"/>
    <property type="match status" value="1"/>
</dbReference>
<feature type="domain" description="RNA polymerase Rpb2" evidence="11">
    <location>
        <begin position="1047"/>
        <end position="1141"/>
    </location>
</feature>
<dbReference type="PANTHER" id="PTHR20856">
    <property type="entry name" value="DNA-DIRECTED RNA POLYMERASE I SUBUNIT 2"/>
    <property type="match status" value="1"/>
</dbReference>
<comment type="caution">
    <text evidence="17">The sequence shown here is derived from an EMBL/GenBank/DDBJ whole genome shotgun (WGS) entry which is preliminary data.</text>
</comment>
<dbReference type="Pfam" id="PF04560">
    <property type="entry name" value="RNA_pol_Rpb2_7"/>
    <property type="match status" value="1"/>
</dbReference>
<dbReference type="InterPro" id="IPR037034">
    <property type="entry name" value="RNA_pol_Rpb2_2_sf"/>
</dbReference>
<feature type="domain" description="DNA-directed RNA polymerase subunit 2 hybrid-binding" evidence="10">
    <location>
        <begin position="678"/>
        <end position="1044"/>
    </location>
</feature>
<dbReference type="InterPro" id="IPR015712">
    <property type="entry name" value="DNA-dir_RNA_pol_su2"/>
</dbReference>
<evidence type="ECO:0000256" key="5">
    <source>
        <dbReference type="ARBA" id="ARBA00022723"/>
    </source>
</evidence>
<dbReference type="Gene3D" id="3.90.1100.10">
    <property type="match status" value="1"/>
</dbReference>
<evidence type="ECO:0000256" key="6">
    <source>
        <dbReference type="ARBA" id="ARBA00022833"/>
    </source>
</evidence>
<keyword evidence="5" id="KW-0479">Metal-binding</keyword>
<evidence type="ECO:0000256" key="1">
    <source>
        <dbReference type="ARBA" id="ARBA00006835"/>
    </source>
</evidence>
<dbReference type="EMBL" id="BRYB01000479">
    <property type="protein sequence ID" value="GMI30869.1"/>
    <property type="molecule type" value="Genomic_DNA"/>
</dbReference>
<evidence type="ECO:0000256" key="9">
    <source>
        <dbReference type="RuleBase" id="RU363031"/>
    </source>
</evidence>
<protein>
    <recommendedName>
        <fullName evidence="9">DNA-directed RNA polymerase subunit beta</fullName>
        <ecNumber evidence="9">2.7.7.6</ecNumber>
    </recommendedName>
</protein>
<keyword evidence="3 9" id="KW-0808">Transferase</keyword>
<dbReference type="InterPro" id="IPR007121">
    <property type="entry name" value="RNA_pol_bsu_CS"/>
</dbReference>
<dbReference type="InterPro" id="IPR037033">
    <property type="entry name" value="DNA-dir_RNAP_su2_hyb_sf"/>
</dbReference>
<dbReference type="Pfam" id="PF04561">
    <property type="entry name" value="RNA_pol_Rpb2_2"/>
    <property type="match status" value="1"/>
</dbReference>
<dbReference type="CDD" id="cd00653">
    <property type="entry name" value="RNA_pol_B_RPB2"/>
    <property type="match status" value="1"/>
</dbReference>
<comment type="function">
    <text evidence="9">DNA-dependent RNA polymerase catalyzes the transcription of DNA into RNA using the four ribonucleoside triphosphates as substrates.</text>
</comment>
<keyword evidence="6" id="KW-0862">Zinc</keyword>
<feature type="domain" description="RNA polymerase Rpb2" evidence="12">
    <location>
        <begin position="174"/>
        <end position="364"/>
    </location>
</feature>
<evidence type="ECO:0000313" key="18">
    <source>
        <dbReference type="Proteomes" id="UP001165060"/>
    </source>
</evidence>
<dbReference type="Gene3D" id="2.40.270.10">
    <property type="entry name" value="DNA-directed RNA polymerase, subunit 2, domain 6"/>
    <property type="match status" value="1"/>
</dbReference>
<feature type="domain" description="RNA polymerase Rpb2" evidence="14">
    <location>
        <begin position="436"/>
        <end position="500"/>
    </location>
</feature>
<dbReference type="EC" id="2.7.7.6" evidence="9"/>
<evidence type="ECO:0000259" key="11">
    <source>
        <dbReference type="Pfam" id="PF04560"/>
    </source>
</evidence>
<evidence type="ECO:0000259" key="15">
    <source>
        <dbReference type="Pfam" id="PF04566"/>
    </source>
</evidence>
<proteinExistence type="inferred from homology"/>
<evidence type="ECO:0000256" key="4">
    <source>
        <dbReference type="ARBA" id="ARBA00022695"/>
    </source>
</evidence>
<dbReference type="PROSITE" id="PS01166">
    <property type="entry name" value="RNA_POL_BETA"/>
    <property type="match status" value="1"/>
</dbReference>
<feature type="domain" description="RNA polymerase Rpb2" evidence="16">
    <location>
        <begin position="625"/>
        <end position="671"/>
    </location>
</feature>
<sequence length="1156" mass="129899">MDSFDEFVQNSMQELVDDTGSLRVSPNVQHTADYDPDKDYAEDKVFEVRLGQVYLAKPTNVEKDQSLTKIFPHEARLRNLTYHAPLYCDVQLRTYSNPEGLNANADLGEPATTEAANKVFMGYVPIMLRSAFCVLADKNDQELCELGECIYDQGGYFVINGSEKVIVASERMSNNHVYAFEKKADSKFSWVVEVRSRVENSTRPASTLFIQMYRKGGRGSIEGNQIRTVLPYIRTDVPVVVVFRALGTADDRSIIEHVVFDLEDGEMMDMFRPSLEEAFVIQKQDVALDFIGRRGSAKDVTKEDRVNYAKGILQKEMLPHVGVEGGCEPRKVYFLGYCVHKLLMCRLGRLNEDDRDHFGKKRLDMAGPLLGGLFRTLLRKLTKDVRGNLQRSLDAGKEFNINSAIRSNYITSGLKYSLATGNWGDRGAATKAGVSQVLNRLAYASTLSHLRRCNTPLARTGKQAKPRQLHNTHWGMVCPCETPEGQTVGLIKNLSLMAYISTGSAQAPILEFLEEFGTENLTDLSSPKVIADSSTCNVFVNGNWIGIHRDPEKLVTTLRESRRAVDIEAEISIVRDIAESEIRIYTDPGRICRPLLIVKEQKLVIQKTDIQQLQEASESDEKLTWNHLLMRGIVEFVDTEEEETTMIAMDPKDLSADDNYSSTYTHCEIHPSMILGICASIIPFPDHNQSPRNCYQSAMGKQAMGIYSSNYQVRMDTMAHVLNYPQKPLVTTRSMEFLHFRELPSGVNCIVAILVYTGYNQEDSLIFNQSAIDRGLFRSTYFRCYVENEEGSKAGLSAERFERPALDTTTAMKHGDYSKLDNDGLVEPGTRVSGEDILIGKTAPVEHTQESRFTRRDASTSMKITENGIVDQVLLSTTAEGYRFTKVRVRNTRTPQIGDKFASRHGQKGTVGMTYRQEDMPFTAEGVVPDIIVNPHAIPSRMTIAQLVECLLGKVTIFQGCEGDATPFSEVTVDAIADRLHAMGYQKHGNEALYQGHTGKPMNARVFIGPTFYQRLKHLVDDKVHSRARGPTAMLTRQPLEGRGRDGGLRMGEMERDCLITHGCANFIRDRFFTSSDMYRIHLCEVCGCVAHQDLKNQTLKCLSSACKNKPQTICQVDIPYAAKLLFQELQSMCIHPRLFTDTRKTTDEWSTKAPQ</sequence>
<reference evidence="17 18" key="1">
    <citation type="journal article" date="2023" name="Commun. Biol.">
        <title>Genome analysis of Parmales, the sister group of diatoms, reveals the evolutionary specialization of diatoms from phago-mixotrophs to photoautotrophs.</title>
        <authorList>
            <person name="Ban H."/>
            <person name="Sato S."/>
            <person name="Yoshikawa S."/>
            <person name="Yamada K."/>
            <person name="Nakamura Y."/>
            <person name="Ichinomiya M."/>
            <person name="Sato N."/>
            <person name="Blanc-Mathieu R."/>
            <person name="Endo H."/>
            <person name="Kuwata A."/>
            <person name="Ogata H."/>
        </authorList>
    </citation>
    <scope>NUCLEOTIDE SEQUENCE [LARGE SCALE GENOMIC DNA]</scope>
</reference>
<feature type="domain" description="RNA polymerase beta subunit protrusion" evidence="13">
    <location>
        <begin position="1"/>
        <end position="412"/>
    </location>
</feature>
<comment type="similarity">
    <text evidence="1 8">Belongs to the RNA polymerase beta chain family.</text>
</comment>
<comment type="catalytic activity">
    <reaction evidence="9">
        <text>RNA(n) + a ribonucleoside 5'-triphosphate = RNA(n+1) + diphosphate</text>
        <dbReference type="Rhea" id="RHEA:21248"/>
        <dbReference type="Rhea" id="RHEA-COMP:14527"/>
        <dbReference type="Rhea" id="RHEA-COMP:17342"/>
        <dbReference type="ChEBI" id="CHEBI:33019"/>
        <dbReference type="ChEBI" id="CHEBI:61557"/>
        <dbReference type="ChEBI" id="CHEBI:140395"/>
        <dbReference type="EC" id="2.7.7.6"/>
    </reaction>
</comment>
<dbReference type="InterPro" id="IPR007642">
    <property type="entry name" value="RNA_pol_Rpb2_2"/>
</dbReference>
<dbReference type="InterPro" id="IPR007641">
    <property type="entry name" value="RNA_pol_Rpb2_7"/>
</dbReference>
<evidence type="ECO:0000259" key="10">
    <source>
        <dbReference type="Pfam" id="PF00562"/>
    </source>
</evidence>
<evidence type="ECO:0000256" key="2">
    <source>
        <dbReference type="ARBA" id="ARBA00022478"/>
    </source>
</evidence>
<dbReference type="Pfam" id="PF04567">
    <property type="entry name" value="RNA_pol_Rpb2_5"/>
    <property type="match status" value="1"/>
</dbReference>
<dbReference type="NCBIfam" id="NF007175">
    <property type="entry name" value="PRK09606.1"/>
    <property type="match status" value="1"/>
</dbReference>
<evidence type="ECO:0000313" key="17">
    <source>
        <dbReference type="EMBL" id="GMI30869.1"/>
    </source>
</evidence>
<evidence type="ECO:0000256" key="3">
    <source>
        <dbReference type="ARBA" id="ARBA00022679"/>
    </source>
</evidence>
<dbReference type="Pfam" id="PF00562">
    <property type="entry name" value="RNA_pol_Rpb2_6"/>
    <property type="match status" value="1"/>
</dbReference>
<dbReference type="Gene3D" id="2.40.50.150">
    <property type="match status" value="1"/>
</dbReference>
<keyword evidence="7 9" id="KW-0804">Transcription</keyword>
<dbReference type="SUPFAM" id="SSF64484">
    <property type="entry name" value="beta and beta-prime subunits of DNA dependent RNA-polymerase"/>
    <property type="match status" value="1"/>
</dbReference>
<dbReference type="InterPro" id="IPR007647">
    <property type="entry name" value="RNA_pol_Rpb2_5"/>
</dbReference>
<dbReference type="InterPro" id="IPR007645">
    <property type="entry name" value="RNA_pol_Rpb2_3"/>
</dbReference>
<dbReference type="InterPro" id="IPR007120">
    <property type="entry name" value="DNA-dir_RNAP_su2_dom"/>
</dbReference>
<keyword evidence="4 9" id="KW-0548">Nucleotidyltransferase</keyword>
<evidence type="ECO:0000259" key="13">
    <source>
        <dbReference type="Pfam" id="PF04563"/>
    </source>
</evidence>
<accession>A0ABQ6MRN8</accession>
<dbReference type="InterPro" id="IPR007646">
    <property type="entry name" value="RNA_pol_Rpb2_4"/>
</dbReference>
<dbReference type="InterPro" id="IPR014724">
    <property type="entry name" value="RNA_pol_RPB2_OB-fold"/>
</dbReference>
<feature type="domain" description="RNA polymerase Rpb2" evidence="15">
    <location>
        <begin position="538"/>
        <end position="599"/>
    </location>
</feature>
<keyword evidence="18" id="KW-1185">Reference proteome</keyword>
<dbReference type="Pfam" id="PF04566">
    <property type="entry name" value="RNA_pol_Rpb2_4"/>
    <property type="match status" value="1"/>
</dbReference>
<dbReference type="InterPro" id="IPR007644">
    <property type="entry name" value="RNA_pol_bsu_protrusion"/>
</dbReference>
<dbReference type="Proteomes" id="UP001165060">
    <property type="component" value="Unassembled WGS sequence"/>
</dbReference>
<dbReference type="Gene3D" id="3.90.1070.20">
    <property type="match status" value="1"/>
</dbReference>
<dbReference type="Gene3D" id="3.90.1110.10">
    <property type="entry name" value="RNA polymerase Rpb2, domain 2"/>
    <property type="match status" value="1"/>
</dbReference>